<evidence type="ECO:0000313" key="5">
    <source>
        <dbReference type="Proteomes" id="UP000092154"/>
    </source>
</evidence>
<name>A0A1B7MFT3_9AGAM</name>
<dbReference type="Proteomes" id="UP000092154">
    <property type="component" value="Unassembled WGS sequence"/>
</dbReference>
<keyword evidence="2" id="KW-0472">Membrane</keyword>
<dbReference type="OrthoDB" id="10545799at2759"/>
<dbReference type="Pfam" id="PF20152">
    <property type="entry name" value="DUF6534"/>
    <property type="match status" value="1"/>
</dbReference>
<evidence type="ECO:0000256" key="2">
    <source>
        <dbReference type="SAM" id="Phobius"/>
    </source>
</evidence>
<feature type="compositionally biased region" description="Polar residues" evidence="1">
    <location>
        <begin position="108"/>
        <end position="120"/>
    </location>
</feature>
<sequence>MCTLLARGKRGFNRRTDAMIARLIILSVNSGLWTGVFALFTFCMSPIYCNTILGCLNARDFIQNGIHREGDGSFPLGPSFISHAPGPRRPVNLSVVVETKKTTETDSLDGQTLQGSSTSPGGDRPLLAKANRGMRRLRREDWPGQAVQILIISCPLSVVTSSFGTEDVNKQHIWSRYSSEFHENSLPYKGSIQPPQVSIKHMQWEFKGSESAEGMSINMAYICATDCPHSDVAFQAQWLHQLFGDRTAHEARKNAKDESTTDKGTPKLASCKRLTVRWWQIYSSSWFVKILTHWSAAESVPRFANLPIHILIRLTIGRVLNQIDQHRRICGRHVVNITTMDEFRLDPEENGLLWRRSEMLSWVHTTASTIDQADL</sequence>
<organism evidence="4 5">
    <name type="scientific">Rhizopogon vinicolor AM-OR11-026</name>
    <dbReference type="NCBI Taxonomy" id="1314800"/>
    <lineage>
        <taxon>Eukaryota</taxon>
        <taxon>Fungi</taxon>
        <taxon>Dikarya</taxon>
        <taxon>Basidiomycota</taxon>
        <taxon>Agaricomycotina</taxon>
        <taxon>Agaricomycetes</taxon>
        <taxon>Agaricomycetidae</taxon>
        <taxon>Boletales</taxon>
        <taxon>Suillineae</taxon>
        <taxon>Rhizopogonaceae</taxon>
        <taxon>Rhizopogon</taxon>
    </lineage>
</organism>
<proteinExistence type="predicted"/>
<feature type="domain" description="DUF6534" evidence="3">
    <location>
        <begin position="1"/>
        <end position="60"/>
    </location>
</feature>
<accession>A0A1B7MFT3</accession>
<reference evidence="4 5" key="1">
    <citation type="submission" date="2016-06" db="EMBL/GenBank/DDBJ databases">
        <title>Comparative genomics of the ectomycorrhizal sister species Rhizopogon vinicolor and Rhizopogon vesiculosus (Basidiomycota: Boletales) reveals a divergence of the mating type B locus.</title>
        <authorList>
            <consortium name="DOE Joint Genome Institute"/>
            <person name="Mujic A.B."/>
            <person name="Kuo A."/>
            <person name="Tritt A."/>
            <person name="Lipzen A."/>
            <person name="Chen C."/>
            <person name="Johnson J."/>
            <person name="Sharma A."/>
            <person name="Barry K."/>
            <person name="Grigoriev I.V."/>
            <person name="Spatafora J.W."/>
        </authorList>
    </citation>
    <scope>NUCLEOTIDE SEQUENCE [LARGE SCALE GENOMIC DNA]</scope>
    <source>
        <strain evidence="4 5">AM-OR11-026</strain>
    </source>
</reference>
<dbReference type="AlphaFoldDB" id="A0A1B7MFT3"/>
<gene>
    <name evidence="4" type="ORF">K503DRAFT_787820</name>
</gene>
<dbReference type="InterPro" id="IPR045339">
    <property type="entry name" value="DUF6534"/>
</dbReference>
<evidence type="ECO:0000313" key="4">
    <source>
        <dbReference type="EMBL" id="OAX31446.1"/>
    </source>
</evidence>
<feature type="region of interest" description="Disordered" evidence="1">
    <location>
        <begin position="103"/>
        <end position="126"/>
    </location>
</feature>
<dbReference type="InParanoid" id="A0A1B7MFT3"/>
<evidence type="ECO:0000259" key="3">
    <source>
        <dbReference type="Pfam" id="PF20152"/>
    </source>
</evidence>
<keyword evidence="2" id="KW-0812">Transmembrane</keyword>
<evidence type="ECO:0000256" key="1">
    <source>
        <dbReference type="SAM" id="MobiDB-lite"/>
    </source>
</evidence>
<feature type="transmembrane region" description="Helical" evidence="2">
    <location>
        <begin position="20"/>
        <end position="42"/>
    </location>
</feature>
<dbReference type="EMBL" id="KV449396">
    <property type="protein sequence ID" value="OAX31446.1"/>
    <property type="molecule type" value="Genomic_DNA"/>
</dbReference>
<keyword evidence="5" id="KW-1185">Reference proteome</keyword>
<protein>
    <recommendedName>
        <fullName evidence="3">DUF6534 domain-containing protein</fullName>
    </recommendedName>
</protein>
<keyword evidence="2" id="KW-1133">Transmembrane helix</keyword>